<sequence length="48" mass="5718">MRKFPGGRTSSYFLFLCASDPWRYLKRTDLKNTNKCTDITSEMENHTR</sequence>
<accession>A0A8C1JRW4</accession>
<reference evidence="1" key="2">
    <citation type="submission" date="2025-09" db="UniProtKB">
        <authorList>
            <consortium name="Ensembl"/>
        </authorList>
    </citation>
    <scope>IDENTIFICATION</scope>
</reference>
<proteinExistence type="predicted"/>
<dbReference type="AlphaFoldDB" id="A0A8C1JRW4"/>
<name>A0A8C1JRW4_CYPCA</name>
<dbReference type="Proteomes" id="UP000694427">
    <property type="component" value="Unplaced"/>
</dbReference>
<reference evidence="1" key="1">
    <citation type="submission" date="2025-08" db="UniProtKB">
        <authorList>
            <consortium name="Ensembl"/>
        </authorList>
    </citation>
    <scope>IDENTIFICATION</scope>
</reference>
<organism evidence="1 2">
    <name type="scientific">Cyprinus carpio</name>
    <name type="common">Common carp</name>
    <dbReference type="NCBI Taxonomy" id="7962"/>
    <lineage>
        <taxon>Eukaryota</taxon>
        <taxon>Metazoa</taxon>
        <taxon>Chordata</taxon>
        <taxon>Craniata</taxon>
        <taxon>Vertebrata</taxon>
        <taxon>Euteleostomi</taxon>
        <taxon>Actinopterygii</taxon>
        <taxon>Neopterygii</taxon>
        <taxon>Teleostei</taxon>
        <taxon>Ostariophysi</taxon>
        <taxon>Cypriniformes</taxon>
        <taxon>Cyprinidae</taxon>
        <taxon>Cyprininae</taxon>
        <taxon>Cyprinus</taxon>
    </lineage>
</organism>
<protein>
    <submittedName>
        <fullName evidence="1">Uncharacterized protein</fullName>
    </submittedName>
</protein>
<dbReference type="Ensembl" id="ENSCCRT00010039064.1">
    <property type="protein sequence ID" value="ENSCCRP00010035580.1"/>
    <property type="gene ID" value="ENSCCRG00010015173.1"/>
</dbReference>
<keyword evidence="2" id="KW-1185">Reference proteome</keyword>
<evidence type="ECO:0000313" key="1">
    <source>
        <dbReference type="Ensembl" id="ENSCCRP00010035580.1"/>
    </source>
</evidence>
<evidence type="ECO:0000313" key="2">
    <source>
        <dbReference type="Proteomes" id="UP000694427"/>
    </source>
</evidence>